<dbReference type="InterPro" id="IPR006373">
    <property type="entry name" value="VSA_Rifin"/>
</dbReference>
<keyword evidence="1" id="KW-0812">Transmembrane</keyword>
<dbReference type="Pfam" id="PF02009">
    <property type="entry name" value="RIFIN"/>
    <property type="match status" value="1"/>
</dbReference>
<accession>A0A024VBM9</accession>
<sequence length="337" mass="37439">MKLHYSKILLFSLSLNIFVASSSGENNKNKPYITSHTPTTTSRVLSECDLYMSSYVNDPDMKSVKENFDRQTSQRFEQYEERINVKRQKCKEQCDRDIQKIIVKEKVQKSLAEKVEKVCLMCGCGLGGVASSVGIFGALTVNELKKAALVAATEEAMVEGAVSGTKTGIDYGINYIITELKGQLSIKFINSSPVEQVITVEMLNNPTLLIESVKNQYNVLCVKGSYSLQETICSAAGENTSQAMSFIDTCIDTIVGDAKRAADALTIQVTAENIMKLKDAKTAAVEASFVTHNTAIIASVVAILIIVLVMIIIYFFLRYRRKKKMKKKVQYMKLLKQ</sequence>
<keyword evidence="1" id="KW-0472">Membrane</keyword>
<dbReference type="Proteomes" id="UP000030690">
    <property type="component" value="Unassembled WGS sequence"/>
</dbReference>
<evidence type="ECO:0008006" key="5">
    <source>
        <dbReference type="Google" id="ProtNLM"/>
    </source>
</evidence>
<evidence type="ECO:0000313" key="3">
    <source>
        <dbReference type="EMBL" id="ETW19879.1"/>
    </source>
</evidence>
<dbReference type="AlphaFoldDB" id="A0A024VBM9"/>
<organism evidence="3 4">
    <name type="scientific">Plasmodium falciparum Vietnam Oak-Knoll</name>
    <name type="common">FVO</name>
    <dbReference type="NCBI Taxonomy" id="1036723"/>
    <lineage>
        <taxon>Eukaryota</taxon>
        <taxon>Sar</taxon>
        <taxon>Alveolata</taxon>
        <taxon>Apicomplexa</taxon>
        <taxon>Aconoidasida</taxon>
        <taxon>Haemosporida</taxon>
        <taxon>Plasmodiidae</taxon>
        <taxon>Plasmodium</taxon>
        <taxon>Plasmodium (Laverania)</taxon>
    </lineage>
</organism>
<evidence type="ECO:0000256" key="1">
    <source>
        <dbReference type="SAM" id="Phobius"/>
    </source>
</evidence>
<protein>
    <recommendedName>
        <fullName evidence="5">Surface antigen</fullName>
    </recommendedName>
</protein>
<feature type="chain" id="PRO_5001539131" description="Surface antigen" evidence="2">
    <location>
        <begin position="25"/>
        <end position="337"/>
    </location>
</feature>
<feature type="signal peptide" evidence="2">
    <location>
        <begin position="1"/>
        <end position="24"/>
    </location>
</feature>
<reference evidence="3 4" key="1">
    <citation type="submission" date="2013-02" db="EMBL/GenBank/DDBJ databases">
        <title>The Genome Annotation of Plasmodium falciparum Vietnam Oak-Knoll (FVO).</title>
        <authorList>
            <consortium name="The Broad Institute Genome Sequencing Platform"/>
            <consortium name="The Broad Institute Genome Sequencing Center for Infectious Disease"/>
            <person name="Neafsey D."/>
            <person name="Hoffman S."/>
            <person name="Volkman S."/>
            <person name="Rosenthal P."/>
            <person name="Walker B."/>
            <person name="Young S.K."/>
            <person name="Zeng Q."/>
            <person name="Gargeya S."/>
            <person name="Fitzgerald M."/>
            <person name="Haas B."/>
            <person name="Abouelleil A."/>
            <person name="Allen A.W."/>
            <person name="Alvarado L."/>
            <person name="Arachchi H.M."/>
            <person name="Berlin A.M."/>
            <person name="Chapman S.B."/>
            <person name="Gainer-Dewar J."/>
            <person name="Goldberg J."/>
            <person name="Griggs A."/>
            <person name="Gujja S."/>
            <person name="Hansen M."/>
            <person name="Howarth C."/>
            <person name="Imamovic A."/>
            <person name="Ireland A."/>
            <person name="Larimer J."/>
            <person name="McCowan C."/>
            <person name="Murphy C."/>
            <person name="Pearson M."/>
            <person name="Poon T.W."/>
            <person name="Priest M."/>
            <person name="Roberts A."/>
            <person name="Saif S."/>
            <person name="Shea T."/>
            <person name="Sisk P."/>
            <person name="Sykes S."/>
            <person name="Wortman J."/>
            <person name="Nusbaum C."/>
            <person name="Birren B."/>
        </authorList>
    </citation>
    <scope>NUCLEOTIDE SEQUENCE [LARGE SCALE GENOMIC DNA]</scope>
    <source>
        <strain evidence="4">Vietnam Oak-Knoll (FVO)</strain>
    </source>
</reference>
<dbReference type="NCBIfam" id="TIGR01477">
    <property type="entry name" value="RIFIN"/>
    <property type="match status" value="1"/>
</dbReference>
<proteinExistence type="predicted"/>
<evidence type="ECO:0000313" key="4">
    <source>
        <dbReference type="Proteomes" id="UP000030690"/>
    </source>
</evidence>
<name>A0A024VBM9_PLAFA</name>
<dbReference type="EMBL" id="KI925054">
    <property type="protein sequence ID" value="ETW19879.1"/>
    <property type="molecule type" value="Genomic_DNA"/>
</dbReference>
<feature type="transmembrane region" description="Helical" evidence="1">
    <location>
        <begin position="295"/>
        <end position="317"/>
    </location>
</feature>
<keyword evidence="1" id="KW-1133">Transmembrane helix</keyword>
<reference evidence="3 4" key="2">
    <citation type="submission" date="2013-02" db="EMBL/GenBank/DDBJ databases">
        <title>The Genome Sequence of Plasmodium falciparum Vietnam Oak-Knoll (FVO).</title>
        <authorList>
            <consortium name="The Broad Institute Genome Sequencing Platform"/>
            <consortium name="The Broad Institute Genome Sequencing Center for Infectious Disease"/>
            <person name="Neafsey D."/>
            <person name="Cheeseman I."/>
            <person name="Volkman S."/>
            <person name="Adams J."/>
            <person name="Walker B."/>
            <person name="Young S.K."/>
            <person name="Zeng Q."/>
            <person name="Gargeya S."/>
            <person name="Fitzgerald M."/>
            <person name="Haas B."/>
            <person name="Abouelleil A."/>
            <person name="Alvarado L."/>
            <person name="Arachchi H.M."/>
            <person name="Berlin A.M."/>
            <person name="Chapman S.B."/>
            <person name="Dewar J."/>
            <person name="Goldberg J."/>
            <person name="Griggs A."/>
            <person name="Gujja S."/>
            <person name="Hansen M."/>
            <person name="Howarth C."/>
            <person name="Imamovic A."/>
            <person name="Larimer J."/>
            <person name="McCowan C."/>
            <person name="Murphy C."/>
            <person name="Neiman D."/>
            <person name="Pearson M."/>
            <person name="Priest M."/>
            <person name="Roberts A."/>
            <person name="Saif S."/>
            <person name="Shea T."/>
            <person name="Sisk P."/>
            <person name="Sykes S."/>
            <person name="Wortman J."/>
            <person name="Nusbaum C."/>
            <person name="Birren B."/>
        </authorList>
    </citation>
    <scope>NUCLEOTIDE SEQUENCE [LARGE SCALE GENOMIC DNA]</scope>
    <source>
        <strain evidence="4">Vietnam Oak-Knoll (FVO)</strain>
    </source>
</reference>
<keyword evidence="2" id="KW-0732">Signal</keyword>
<gene>
    <name evidence="3" type="ORF">PFFVO_01236</name>
</gene>
<evidence type="ECO:0000256" key="2">
    <source>
        <dbReference type="SAM" id="SignalP"/>
    </source>
</evidence>